<keyword evidence="2" id="KW-1185">Reference proteome</keyword>
<proteinExistence type="predicted"/>
<comment type="caution">
    <text evidence="1">The sequence shown here is derived from an EMBL/GenBank/DDBJ whole genome shotgun (WGS) entry which is preliminary data.</text>
</comment>
<organism evidence="1 2">
    <name type="scientific">Euroglyphus maynei</name>
    <name type="common">Mayne's house dust mite</name>
    <dbReference type="NCBI Taxonomy" id="6958"/>
    <lineage>
        <taxon>Eukaryota</taxon>
        <taxon>Metazoa</taxon>
        <taxon>Ecdysozoa</taxon>
        <taxon>Arthropoda</taxon>
        <taxon>Chelicerata</taxon>
        <taxon>Arachnida</taxon>
        <taxon>Acari</taxon>
        <taxon>Acariformes</taxon>
        <taxon>Sarcoptiformes</taxon>
        <taxon>Astigmata</taxon>
        <taxon>Psoroptidia</taxon>
        <taxon>Analgoidea</taxon>
        <taxon>Pyroglyphidae</taxon>
        <taxon>Pyroglyphinae</taxon>
        <taxon>Euroglyphus</taxon>
    </lineage>
</organism>
<evidence type="ECO:0000313" key="1">
    <source>
        <dbReference type="EMBL" id="OTF81317.1"/>
    </source>
</evidence>
<gene>
    <name evidence="1" type="ORF">BLA29_005980</name>
</gene>
<reference evidence="1 2" key="1">
    <citation type="submission" date="2017-03" db="EMBL/GenBank/DDBJ databases">
        <title>Genome Survey of Euroglyphus maynei.</title>
        <authorList>
            <person name="Arlian L.G."/>
            <person name="Morgan M.S."/>
            <person name="Rider S.D."/>
        </authorList>
    </citation>
    <scope>NUCLEOTIDE SEQUENCE [LARGE SCALE GENOMIC DNA]</scope>
    <source>
        <strain evidence="1">Arlian Lab</strain>
        <tissue evidence="1">Whole body</tissue>
    </source>
</reference>
<name>A0A1Y3BMK4_EURMA</name>
<dbReference type="AlphaFoldDB" id="A0A1Y3BMK4"/>
<dbReference type="EMBL" id="MUJZ01014261">
    <property type="protein sequence ID" value="OTF81317.1"/>
    <property type="molecule type" value="Genomic_DNA"/>
</dbReference>
<evidence type="ECO:0000313" key="2">
    <source>
        <dbReference type="Proteomes" id="UP000194236"/>
    </source>
</evidence>
<protein>
    <submittedName>
        <fullName evidence="1">Uncharacterized protein</fullName>
    </submittedName>
</protein>
<sequence>MIVNKDIQYEQLNLTEANRCIIGAKYPHYNCPDDYECRSLPNYDSKFNICVQVDCSVGCKNYPEIYCPPDSRKVEQMIEIKGKKCFVTVMKQNVL</sequence>
<dbReference type="Proteomes" id="UP000194236">
    <property type="component" value="Unassembled WGS sequence"/>
</dbReference>
<accession>A0A1Y3BMK4</accession>